<feature type="compositionally biased region" description="Basic and acidic residues" evidence="1">
    <location>
        <begin position="66"/>
        <end position="76"/>
    </location>
</feature>
<organism evidence="2 3">
    <name type="scientific">Escherichia phage phiEcoM-GJ1</name>
    <dbReference type="NCBI Taxonomy" id="451705"/>
    <lineage>
        <taxon>Viruses</taxon>
        <taxon>Duplodnaviria</taxon>
        <taxon>Heunggongvirae</taxon>
        <taxon>Uroviricota</taxon>
        <taxon>Caudoviricetes</taxon>
        <taxon>Chaseviridae</taxon>
        <taxon>Cleopatravirinae</taxon>
        <taxon>Carltongylesvirus</taxon>
        <taxon>Carltongylesvirus GJ1</taxon>
    </lineage>
</organism>
<dbReference type="GO" id="GO:0003677">
    <property type="term" value="F:DNA binding"/>
    <property type="evidence" value="ECO:0007669"/>
    <property type="project" value="UniProtKB-KW"/>
</dbReference>
<sequence length="126" mass="14152">MAQYSDVNTGIIGSNGFKKDPKHPDVRGRINVDGIWYWVSGWNKQANGNEFTSLALTIMTQEQVDEMMRKREEKAKAKAQPQAAAQQQRQQPSAAQQQQAPTQQQAPQSSGYNPNEPQDFDSDIPF</sequence>
<accession>A9Q1R8</accession>
<dbReference type="GeneID" id="5797441"/>
<evidence type="ECO:0000313" key="3">
    <source>
        <dbReference type="Proteomes" id="UP000002080"/>
    </source>
</evidence>
<dbReference type="EMBL" id="EF460875">
    <property type="protein sequence ID" value="ABR68727.1"/>
    <property type="molecule type" value="Genomic_DNA"/>
</dbReference>
<feature type="compositionally biased region" description="Basic and acidic residues" evidence="1">
    <location>
        <begin position="17"/>
        <end position="26"/>
    </location>
</feature>
<name>A9Q1R8_9CAUD</name>
<feature type="region of interest" description="Disordered" evidence="1">
    <location>
        <begin position="65"/>
        <end position="126"/>
    </location>
</feature>
<proteinExistence type="predicted"/>
<feature type="region of interest" description="Disordered" evidence="1">
    <location>
        <begin position="1"/>
        <end position="26"/>
    </location>
</feature>
<dbReference type="OrthoDB" id="10365at10239"/>
<dbReference type="KEGG" id="vg:5797441"/>
<feature type="compositionally biased region" description="Polar residues" evidence="1">
    <location>
        <begin position="1"/>
        <end position="12"/>
    </location>
</feature>
<dbReference type="Proteomes" id="UP000002080">
    <property type="component" value="Segment"/>
</dbReference>
<evidence type="ECO:0000313" key="2">
    <source>
        <dbReference type="EMBL" id="ABR68727.1"/>
    </source>
</evidence>
<dbReference type="RefSeq" id="YP_001595410.1">
    <property type="nucleotide sequence ID" value="NC_010106.1"/>
</dbReference>
<keyword evidence="2" id="KW-0238">DNA-binding</keyword>
<evidence type="ECO:0000256" key="1">
    <source>
        <dbReference type="SAM" id="MobiDB-lite"/>
    </source>
</evidence>
<protein>
    <submittedName>
        <fullName evidence="2">Putative single-stranded DNA-binding protein</fullName>
    </submittedName>
</protein>
<keyword evidence="3" id="KW-1185">Reference proteome</keyword>
<feature type="compositionally biased region" description="Low complexity" evidence="1">
    <location>
        <begin position="78"/>
        <end position="110"/>
    </location>
</feature>
<reference evidence="2 3" key="1">
    <citation type="journal article" date="2008" name="Appl. Environ. Microbiol.">
        <title>Complete genomic sequence of bacteriophage phiEcoM-GJ1, a novel phage that has myovirus morphology and a podovirus-like RNA polymerase.</title>
        <authorList>
            <person name="Jamalludeen N."/>
            <person name="Kropinski A.M."/>
            <person name="Johnson R.P."/>
            <person name="Lingohr E."/>
            <person name="Harel J."/>
            <person name="Gyles C.L."/>
        </authorList>
    </citation>
    <scope>NUCLEOTIDE SEQUENCE</scope>
</reference>